<keyword evidence="3" id="KW-1185">Reference proteome</keyword>
<protein>
    <submittedName>
        <fullName evidence="2">Icc-related predicted phosphoesterase</fullName>
    </submittedName>
</protein>
<evidence type="ECO:0000313" key="3">
    <source>
        <dbReference type="Proteomes" id="UP000539642"/>
    </source>
</evidence>
<organism evidence="2 3">
    <name type="scientific">Desulfoprunum benzoelyticum</name>
    <dbReference type="NCBI Taxonomy" id="1506996"/>
    <lineage>
        <taxon>Bacteria</taxon>
        <taxon>Pseudomonadati</taxon>
        <taxon>Thermodesulfobacteriota</taxon>
        <taxon>Desulfobulbia</taxon>
        <taxon>Desulfobulbales</taxon>
        <taxon>Desulfobulbaceae</taxon>
        <taxon>Desulfoprunum</taxon>
    </lineage>
</organism>
<dbReference type="EMBL" id="JACHEO010000006">
    <property type="protein sequence ID" value="MBB5347754.1"/>
    <property type="molecule type" value="Genomic_DNA"/>
</dbReference>
<evidence type="ECO:0000259" key="1">
    <source>
        <dbReference type="Pfam" id="PF00149"/>
    </source>
</evidence>
<comment type="caution">
    <text evidence="2">The sequence shown here is derived from an EMBL/GenBank/DDBJ whole genome shotgun (WGS) entry which is preliminary data.</text>
</comment>
<feature type="domain" description="Calcineurin-like phosphoesterase" evidence="1">
    <location>
        <begin position="25"/>
        <end position="169"/>
    </location>
</feature>
<dbReference type="RefSeq" id="WP_183349794.1">
    <property type="nucleotide sequence ID" value="NZ_JACHEO010000006.1"/>
</dbReference>
<proteinExistence type="predicted"/>
<gene>
    <name evidence="2" type="ORF">HNQ81_001478</name>
</gene>
<dbReference type="InterPro" id="IPR004843">
    <property type="entry name" value="Calcineurin-like_PHP"/>
</dbReference>
<reference evidence="2 3" key="1">
    <citation type="submission" date="2020-08" db="EMBL/GenBank/DDBJ databases">
        <title>Genomic Encyclopedia of Type Strains, Phase IV (KMG-IV): sequencing the most valuable type-strain genomes for metagenomic binning, comparative biology and taxonomic classification.</title>
        <authorList>
            <person name="Goeker M."/>
        </authorList>
    </citation>
    <scope>NUCLEOTIDE SEQUENCE [LARGE SCALE GENOMIC DNA]</scope>
    <source>
        <strain evidence="2 3">DSM 28570</strain>
    </source>
</reference>
<dbReference type="Pfam" id="PF00149">
    <property type="entry name" value="Metallophos"/>
    <property type="match status" value="1"/>
</dbReference>
<dbReference type="PANTHER" id="PTHR12905:SF0">
    <property type="entry name" value="CALCINEURIN-LIKE PHOSPHOESTERASE DOMAIN-CONTAINING PROTEIN"/>
    <property type="match status" value="1"/>
</dbReference>
<evidence type="ECO:0000313" key="2">
    <source>
        <dbReference type="EMBL" id="MBB5347754.1"/>
    </source>
</evidence>
<dbReference type="InterPro" id="IPR051693">
    <property type="entry name" value="UPF0046_metallophosphoest"/>
</dbReference>
<dbReference type="PANTHER" id="PTHR12905">
    <property type="entry name" value="METALLOPHOSPHOESTERASE"/>
    <property type="match status" value="1"/>
</dbReference>
<sequence>MKILAVADRVTSVLLEPALAPVALADVDLIVSCGDLPPEFLARLKARYDVPLLYVLGNHDLRYDASPPLGCRCIDRRLVTHRGLRILGFSGSRWYNGNVNQFTETEMSAFIRRLRLSLWLSRGVDLVVTHAPPRHIHDAEDRCHRGFASFNALIARYRPACLVHGHIHSQFADEAARVTTVNSTRVINSYGYCTFEI</sequence>
<dbReference type="Proteomes" id="UP000539642">
    <property type="component" value="Unassembled WGS sequence"/>
</dbReference>
<dbReference type="InterPro" id="IPR029052">
    <property type="entry name" value="Metallo-depent_PP-like"/>
</dbReference>
<dbReference type="SUPFAM" id="SSF56300">
    <property type="entry name" value="Metallo-dependent phosphatases"/>
    <property type="match status" value="1"/>
</dbReference>
<accession>A0A840UWF8</accession>
<name>A0A840UWF8_9BACT</name>
<dbReference type="Gene3D" id="3.60.21.10">
    <property type="match status" value="1"/>
</dbReference>
<dbReference type="AlphaFoldDB" id="A0A840UWF8"/>